<dbReference type="PANTHER" id="PTHR12159:SF9">
    <property type="entry name" value="G_T MISMATCH-SPECIFIC THYMINE DNA GLYCOSYLASE"/>
    <property type="match status" value="1"/>
</dbReference>
<protein>
    <submittedName>
        <fullName evidence="5">G/U mismatch-specific DNA glycosylase</fullName>
        <ecNumber evidence="5">3.2.2.28</ecNumber>
    </submittedName>
</protein>
<organism evidence="5 6">
    <name type="scientific">Dongia soli</name>
    <dbReference type="NCBI Taxonomy" id="600628"/>
    <lineage>
        <taxon>Bacteria</taxon>
        <taxon>Pseudomonadati</taxon>
        <taxon>Pseudomonadota</taxon>
        <taxon>Alphaproteobacteria</taxon>
        <taxon>Rhodospirillales</taxon>
        <taxon>Dongiaceae</taxon>
        <taxon>Dongia</taxon>
    </lineage>
</organism>
<evidence type="ECO:0000256" key="3">
    <source>
        <dbReference type="ARBA" id="ARBA00023204"/>
    </source>
</evidence>
<sequence>MTGTLPDIIAERLSVLFCGINPALSAAVAGHHFVSRSNRFWRVIHLAGFTPNEIPPEDDRTILHYRCGLTAVVGRPTARADQVLAEEFAGAKADFEQKIIRFKPRYVAFLGKAAYCALSGQRDIGWGSQSMSMGDAMVWVLPNPSGRNRAFSLEQLVTAYRQLRQATEPRK</sequence>
<reference evidence="5 6" key="1">
    <citation type="journal article" date="2016" name="Antonie Van Leeuwenhoek">
        <title>Dongia soli sp. nov., isolated from soil from Dokdo, Korea.</title>
        <authorList>
            <person name="Kim D.U."/>
            <person name="Lee H."/>
            <person name="Kim H."/>
            <person name="Kim S.G."/>
            <person name="Ka J.O."/>
        </authorList>
    </citation>
    <scope>NUCLEOTIDE SEQUENCE [LARGE SCALE GENOMIC DNA]</scope>
    <source>
        <strain evidence="5 6">D78</strain>
    </source>
</reference>
<dbReference type="InterPro" id="IPR036895">
    <property type="entry name" value="Uracil-DNA_glycosylase-like_sf"/>
</dbReference>
<dbReference type="InterPro" id="IPR005122">
    <property type="entry name" value="Uracil-DNA_glycosylase-like"/>
</dbReference>
<dbReference type="CDD" id="cd10028">
    <property type="entry name" value="UDG-F2_TDG_MUG"/>
    <property type="match status" value="1"/>
</dbReference>
<comment type="caution">
    <text evidence="5">The sequence shown here is derived from an EMBL/GenBank/DDBJ whole genome shotgun (WGS) entry which is preliminary data.</text>
</comment>
<dbReference type="RefSeq" id="WP_320507042.1">
    <property type="nucleotide sequence ID" value="NZ_JAXCLW010000001.1"/>
</dbReference>
<keyword evidence="6" id="KW-1185">Reference proteome</keyword>
<keyword evidence="3" id="KW-0234">DNA repair</keyword>
<dbReference type="NCBIfam" id="NF007570">
    <property type="entry name" value="PRK10201.1"/>
    <property type="match status" value="1"/>
</dbReference>
<proteinExistence type="predicted"/>
<evidence type="ECO:0000259" key="4">
    <source>
        <dbReference type="Pfam" id="PF03167"/>
    </source>
</evidence>
<dbReference type="SUPFAM" id="SSF52141">
    <property type="entry name" value="Uracil-DNA glycosylase-like"/>
    <property type="match status" value="1"/>
</dbReference>
<evidence type="ECO:0000313" key="5">
    <source>
        <dbReference type="EMBL" id="MDY0882003.1"/>
    </source>
</evidence>
<evidence type="ECO:0000256" key="1">
    <source>
        <dbReference type="ARBA" id="ARBA00022763"/>
    </source>
</evidence>
<feature type="domain" description="Uracil-DNA glycosylase-like" evidence="4">
    <location>
        <begin position="8"/>
        <end position="162"/>
    </location>
</feature>
<dbReference type="Gene3D" id="3.40.470.10">
    <property type="entry name" value="Uracil-DNA glycosylase-like domain"/>
    <property type="match status" value="1"/>
</dbReference>
<accession>A0ABU5E8X8</accession>
<dbReference type="EC" id="3.2.2.28" evidence="5"/>
<dbReference type="PANTHER" id="PTHR12159">
    <property type="entry name" value="G/T AND G/U MISMATCH-SPECIFIC DNA GLYCOSYLASE"/>
    <property type="match status" value="1"/>
</dbReference>
<dbReference type="Proteomes" id="UP001279642">
    <property type="component" value="Unassembled WGS sequence"/>
</dbReference>
<dbReference type="InterPro" id="IPR015637">
    <property type="entry name" value="MUG/TDG"/>
</dbReference>
<name>A0ABU5E8X8_9PROT</name>
<keyword evidence="2 5" id="KW-0378">Hydrolase</keyword>
<keyword evidence="1" id="KW-0227">DNA damage</keyword>
<dbReference type="EMBL" id="JAXCLW010000001">
    <property type="protein sequence ID" value="MDY0882003.1"/>
    <property type="molecule type" value="Genomic_DNA"/>
</dbReference>
<evidence type="ECO:0000256" key="2">
    <source>
        <dbReference type="ARBA" id="ARBA00022801"/>
    </source>
</evidence>
<gene>
    <name evidence="5" type="primary">mug</name>
    <name evidence="5" type="ORF">SMD27_04045</name>
</gene>
<dbReference type="Pfam" id="PF03167">
    <property type="entry name" value="UDG"/>
    <property type="match status" value="1"/>
</dbReference>
<dbReference type="GO" id="GO:0016798">
    <property type="term" value="F:hydrolase activity, acting on glycosyl bonds"/>
    <property type="evidence" value="ECO:0007669"/>
    <property type="project" value="UniProtKB-KW"/>
</dbReference>
<keyword evidence="5" id="KW-0326">Glycosidase</keyword>
<evidence type="ECO:0000313" key="6">
    <source>
        <dbReference type="Proteomes" id="UP001279642"/>
    </source>
</evidence>